<keyword evidence="2 3" id="KW-0129">CBS domain</keyword>
<accession>D2VEF9</accession>
<dbReference type="KEGG" id="ngr:NAEGRDRAFT_67264"/>
<dbReference type="VEuPathDB" id="AmoebaDB:NAEGRDRAFT_67264"/>
<evidence type="ECO:0000259" key="4">
    <source>
        <dbReference type="PROSITE" id="PS51371"/>
    </source>
</evidence>
<keyword evidence="6" id="KW-1185">Reference proteome</keyword>
<dbReference type="STRING" id="5762.D2VEF9"/>
<reference evidence="5 6" key="1">
    <citation type="journal article" date="2010" name="Cell">
        <title>The genome of Naegleria gruberi illuminates early eukaryotic versatility.</title>
        <authorList>
            <person name="Fritz-Laylin L.K."/>
            <person name="Prochnik S.E."/>
            <person name="Ginger M.L."/>
            <person name="Dacks J.B."/>
            <person name="Carpenter M.L."/>
            <person name="Field M.C."/>
            <person name="Kuo A."/>
            <person name="Paredez A."/>
            <person name="Chapman J."/>
            <person name="Pham J."/>
            <person name="Shu S."/>
            <person name="Neupane R."/>
            <person name="Cipriano M."/>
            <person name="Mancuso J."/>
            <person name="Tu H."/>
            <person name="Salamov A."/>
            <person name="Lindquist E."/>
            <person name="Shapiro H."/>
            <person name="Lucas S."/>
            <person name="Grigoriev I.V."/>
            <person name="Cande W.Z."/>
            <person name="Fulton C."/>
            <person name="Rokhsar D.S."/>
            <person name="Dawson S.C."/>
        </authorList>
    </citation>
    <scope>NUCLEOTIDE SEQUENCE [LARGE SCALE GENOMIC DNA]</scope>
    <source>
        <strain evidence="5 6">NEG-M</strain>
    </source>
</reference>
<name>D2VEF9_NAEGR</name>
<dbReference type="SUPFAM" id="SSF54631">
    <property type="entry name" value="CBS-domain pair"/>
    <property type="match status" value="2"/>
</dbReference>
<sequence length="319" mass="35739">MSSIRPLDNLTLSQIVASLSSRQIISLNKTLSLKEALLVLASNHILSAPVYDEQTNSCIGLIDVLDCATFTSQTYFNNTDQSQFKNYLLQFSFDVEEVGSVMNMSGKNPYIPMNSSDSFMKLLAEFANGIHRIPILENNKVVAVCSQMTLFQYLFKLDLGDNSALFDEFKSMSLKTVLSSKPFSQVINVKESQLAIDAIKVISDKGLSAVGVLSDKDDKLIGCLSASDLQGFIDEDYHHLASPVLEFQRMSREKNGSTSAPSLVFCKIENHTIGDMIQRLLQDRVHRIFIMNDDMEVMGLLSLTDIFRLVYDYLQQKLQ</sequence>
<organism evidence="6">
    <name type="scientific">Naegleria gruberi</name>
    <name type="common">Amoeba</name>
    <dbReference type="NCBI Taxonomy" id="5762"/>
    <lineage>
        <taxon>Eukaryota</taxon>
        <taxon>Discoba</taxon>
        <taxon>Heterolobosea</taxon>
        <taxon>Tetramitia</taxon>
        <taxon>Eutetramitia</taxon>
        <taxon>Vahlkampfiidae</taxon>
        <taxon>Naegleria</taxon>
    </lineage>
</organism>
<dbReference type="InParanoid" id="D2VEF9"/>
<dbReference type="EMBL" id="GG738866">
    <property type="protein sequence ID" value="EFC44792.1"/>
    <property type="molecule type" value="Genomic_DNA"/>
</dbReference>
<dbReference type="RefSeq" id="XP_002677536.1">
    <property type="nucleotide sequence ID" value="XM_002677490.1"/>
</dbReference>
<dbReference type="Gene3D" id="3.10.580.10">
    <property type="entry name" value="CBS-domain"/>
    <property type="match status" value="2"/>
</dbReference>
<dbReference type="Proteomes" id="UP000006671">
    <property type="component" value="Unassembled WGS sequence"/>
</dbReference>
<evidence type="ECO:0000313" key="5">
    <source>
        <dbReference type="EMBL" id="EFC44792.1"/>
    </source>
</evidence>
<dbReference type="GeneID" id="8848931"/>
<dbReference type="eggNOG" id="KOG1764">
    <property type="taxonomic scope" value="Eukaryota"/>
</dbReference>
<evidence type="ECO:0000256" key="2">
    <source>
        <dbReference type="ARBA" id="ARBA00023122"/>
    </source>
</evidence>
<dbReference type="InterPro" id="IPR000644">
    <property type="entry name" value="CBS_dom"/>
</dbReference>
<dbReference type="AlphaFoldDB" id="D2VEF9"/>
<dbReference type="OMA" id="GHYIGMF"/>
<protein>
    <submittedName>
        <fullName evidence="5">Predicted protein</fullName>
    </submittedName>
</protein>
<dbReference type="PANTHER" id="PTHR13780:SF36">
    <property type="entry name" value="CBS DOMAIN-CONTAINING PROTEIN"/>
    <property type="match status" value="1"/>
</dbReference>
<feature type="domain" description="CBS" evidence="4">
    <location>
        <begin position="182"/>
        <end position="242"/>
    </location>
</feature>
<dbReference type="InterPro" id="IPR046342">
    <property type="entry name" value="CBS_dom_sf"/>
</dbReference>
<feature type="domain" description="CBS" evidence="4">
    <location>
        <begin position="259"/>
        <end position="318"/>
    </location>
</feature>
<gene>
    <name evidence="5" type="ORF">NAEGRDRAFT_67264</name>
</gene>
<evidence type="ECO:0000256" key="3">
    <source>
        <dbReference type="PROSITE-ProRule" id="PRU00703"/>
    </source>
</evidence>
<dbReference type="SMART" id="SM00116">
    <property type="entry name" value="CBS"/>
    <property type="match status" value="3"/>
</dbReference>
<dbReference type="OrthoDB" id="449052at2759"/>
<evidence type="ECO:0000256" key="1">
    <source>
        <dbReference type="ARBA" id="ARBA00022737"/>
    </source>
</evidence>
<proteinExistence type="predicted"/>
<evidence type="ECO:0000313" key="6">
    <source>
        <dbReference type="Proteomes" id="UP000006671"/>
    </source>
</evidence>
<dbReference type="Pfam" id="PF00571">
    <property type="entry name" value="CBS"/>
    <property type="match status" value="3"/>
</dbReference>
<dbReference type="InterPro" id="IPR050511">
    <property type="entry name" value="AMPK_gamma/SDS23_families"/>
</dbReference>
<dbReference type="PANTHER" id="PTHR13780">
    <property type="entry name" value="AMP-ACTIVATED PROTEIN KINASE, GAMMA REGULATORY SUBUNIT"/>
    <property type="match status" value="1"/>
</dbReference>
<dbReference type="PROSITE" id="PS51371">
    <property type="entry name" value="CBS"/>
    <property type="match status" value="2"/>
</dbReference>
<dbReference type="CDD" id="cd02205">
    <property type="entry name" value="CBS_pair_SF"/>
    <property type="match status" value="1"/>
</dbReference>
<keyword evidence="1" id="KW-0677">Repeat</keyword>